<sequence>MILDLNSDSFAACVSRKISDCQPIARCMQNKQTDKGGESAHVRRSFCPPAPRAAAPALQRIRPSHPIRPAVHCYTTYTAQNRTK</sequence>
<proteinExistence type="predicted"/>
<dbReference type="EMBL" id="BGZK01004013">
    <property type="protein sequence ID" value="GBP06301.1"/>
    <property type="molecule type" value="Genomic_DNA"/>
</dbReference>
<organism evidence="1 2">
    <name type="scientific">Eumeta variegata</name>
    <name type="common">Bagworm moth</name>
    <name type="synonym">Eumeta japonica</name>
    <dbReference type="NCBI Taxonomy" id="151549"/>
    <lineage>
        <taxon>Eukaryota</taxon>
        <taxon>Metazoa</taxon>
        <taxon>Ecdysozoa</taxon>
        <taxon>Arthropoda</taxon>
        <taxon>Hexapoda</taxon>
        <taxon>Insecta</taxon>
        <taxon>Pterygota</taxon>
        <taxon>Neoptera</taxon>
        <taxon>Endopterygota</taxon>
        <taxon>Lepidoptera</taxon>
        <taxon>Glossata</taxon>
        <taxon>Ditrysia</taxon>
        <taxon>Tineoidea</taxon>
        <taxon>Psychidae</taxon>
        <taxon>Oiketicinae</taxon>
        <taxon>Eumeta</taxon>
    </lineage>
</organism>
<evidence type="ECO:0000313" key="2">
    <source>
        <dbReference type="Proteomes" id="UP000299102"/>
    </source>
</evidence>
<reference evidence="1 2" key="1">
    <citation type="journal article" date="2019" name="Commun. Biol.">
        <title>The bagworm genome reveals a unique fibroin gene that provides high tensile strength.</title>
        <authorList>
            <person name="Kono N."/>
            <person name="Nakamura H."/>
            <person name="Ohtoshi R."/>
            <person name="Tomita M."/>
            <person name="Numata K."/>
            <person name="Arakawa K."/>
        </authorList>
    </citation>
    <scope>NUCLEOTIDE SEQUENCE [LARGE SCALE GENOMIC DNA]</scope>
</reference>
<evidence type="ECO:0000313" key="1">
    <source>
        <dbReference type="EMBL" id="GBP06301.1"/>
    </source>
</evidence>
<dbReference type="AlphaFoldDB" id="A0A4C1SZ70"/>
<comment type="caution">
    <text evidence="1">The sequence shown here is derived from an EMBL/GenBank/DDBJ whole genome shotgun (WGS) entry which is preliminary data.</text>
</comment>
<name>A0A4C1SZ70_EUMVA</name>
<keyword evidence="2" id="KW-1185">Reference proteome</keyword>
<dbReference type="Proteomes" id="UP000299102">
    <property type="component" value="Unassembled WGS sequence"/>
</dbReference>
<gene>
    <name evidence="1" type="ORF">EVAR_71544_1</name>
</gene>
<accession>A0A4C1SZ70</accession>
<protein>
    <submittedName>
        <fullName evidence="1">Uncharacterized protein</fullName>
    </submittedName>
</protein>